<dbReference type="STRING" id="1280952.HJA_02000"/>
<evidence type="ECO:0000313" key="6">
    <source>
        <dbReference type="Proteomes" id="UP000024816"/>
    </source>
</evidence>
<dbReference type="OrthoDB" id="9775455at2"/>
<dbReference type="GO" id="GO:0009306">
    <property type="term" value="P:protein secretion"/>
    <property type="evidence" value="ECO:0007669"/>
    <property type="project" value="InterPro"/>
</dbReference>
<organism evidence="5 6">
    <name type="scientific">Hyphomonas jannaschiana VP2</name>
    <dbReference type="NCBI Taxonomy" id="1280952"/>
    <lineage>
        <taxon>Bacteria</taxon>
        <taxon>Pseudomonadati</taxon>
        <taxon>Pseudomonadota</taxon>
        <taxon>Alphaproteobacteria</taxon>
        <taxon>Hyphomonadales</taxon>
        <taxon>Hyphomonadaceae</taxon>
        <taxon>Hyphomonas</taxon>
    </lineage>
</organism>
<dbReference type="PATRIC" id="fig|1280952.3.peg.406"/>
<feature type="domain" description="Pilus formation protein N-terminal" evidence="4">
    <location>
        <begin position="44"/>
        <end position="113"/>
    </location>
</feature>
<evidence type="ECO:0000256" key="1">
    <source>
        <dbReference type="RuleBase" id="RU004003"/>
    </source>
</evidence>
<reference evidence="5 6" key="1">
    <citation type="journal article" date="2014" name="Antonie Van Leeuwenhoek">
        <title>Hyphomonas beringensis sp. nov. and Hyphomonas chukchiensis sp. nov., isolated from surface seawater of the Bering Sea and Chukchi Sea.</title>
        <authorList>
            <person name="Li C."/>
            <person name="Lai Q."/>
            <person name="Li G."/>
            <person name="Dong C."/>
            <person name="Wang J."/>
            <person name="Liao Y."/>
            <person name="Shao Z."/>
        </authorList>
    </citation>
    <scope>NUCLEOTIDE SEQUENCE [LARGE SCALE GENOMIC DNA]</scope>
    <source>
        <strain evidence="5 6">VP2</strain>
    </source>
</reference>
<proteinExistence type="inferred from homology"/>
<comment type="similarity">
    <text evidence="1">Belongs to the bacterial secretin family.</text>
</comment>
<dbReference type="Proteomes" id="UP000024816">
    <property type="component" value="Unassembled WGS sequence"/>
</dbReference>
<feature type="domain" description="Type II/III secretion system secretin-like" evidence="3">
    <location>
        <begin position="316"/>
        <end position="492"/>
    </location>
</feature>
<dbReference type="GO" id="GO:0015627">
    <property type="term" value="C:type II protein secretion system complex"/>
    <property type="evidence" value="ECO:0007669"/>
    <property type="project" value="TreeGrafter"/>
</dbReference>
<dbReference type="AlphaFoldDB" id="A0A059FKY2"/>
<feature type="chain" id="PRO_5001572539" evidence="2">
    <location>
        <begin position="26"/>
        <end position="546"/>
    </location>
</feature>
<evidence type="ECO:0000313" key="5">
    <source>
        <dbReference type="EMBL" id="KCZ91272.1"/>
    </source>
</evidence>
<dbReference type="Pfam" id="PF00263">
    <property type="entry name" value="Secretin"/>
    <property type="match status" value="1"/>
</dbReference>
<evidence type="ECO:0000259" key="3">
    <source>
        <dbReference type="Pfam" id="PF00263"/>
    </source>
</evidence>
<keyword evidence="2" id="KW-0732">Signal</keyword>
<sequence>MKAFLTTRLAALLVLPLLAAPVAIAGPSGLDTQITQPGESAFSKRVTLGLNKSTIVDLGAPAADVVITNPDIADAVVQTSQRIIFRGMKYGQTNAFVFDRSGNQILNLEINVEMDMSSIEDMISRHVPGARVKVEGLNGNVVITGTTDSLSEADAVQRLVEAYLNANDQTKIVNMIDIAAKDQVMLEVRIVEMQRSVIKQLGINLSGATNFGDLASQSLQQVFQNGFPLFFEPDTTRVLADGTVQVIPGAGYNTTNQGTAVQQMQPDLPFSRSVGFSSANGYNVAGNRLGGLSGDVGYTNYNDGRFQSSAGAAIDALERIGIVRTLAEPNISAVSGESAKFLAGGEFPVPVGQDNNGRITIEFKPYGVGLGFTPVVLSEGRISLKVSTEVSELTNQGSFQGQSIAGVDDKGNVITAQTLTIPALSVRRAESTVELPSGGSMMLAGLIQTRTRQSLDQLPGLNKLPILGALFQSRDFLNEETELVVIVTPYLVDPTQKNMLRTPADGFANASDAKTIFFGKLNEQYGRDGAPVSASDYRAPVGFIEE</sequence>
<evidence type="ECO:0000259" key="4">
    <source>
        <dbReference type="Pfam" id="PF13629"/>
    </source>
</evidence>
<keyword evidence="6" id="KW-1185">Reference proteome</keyword>
<dbReference type="InterPro" id="IPR050810">
    <property type="entry name" value="Bact_Secretion_Sys_Channel"/>
</dbReference>
<name>A0A059FKY2_9PROT</name>
<feature type="signal peptide" evidence="2">
    <location>
        <begin position="1"/>
        <end position="25"/>
    </location>
</feature>
<evidence type="ECO:0000256" key="2">
    <source>
        <dbReference type="SAM" id="SignalP"/>
    </source>
</evidence>
<protein>
    <submittedName>
        <fullName evidence="5">Pilus assembly protein CpaC</fullName>
    </submittedName>
</protein>
<dbReference type="EMBL" id="ARYJ01000001">
    <property type="protein sequence ID" value="KCZ91272.1"/>
    <property type="molecule type" value="Genomic_DNA"/>
</dbReference>
<gene>
    <name evidence="5" type="ORF">HJA_02000</name>
</gene>
<dbReference type="InterPro" id="IPR032789">
    <property type="entry name" value="T2SS-T3SS_pil_N"/>
</dbReference>
<dbReference type="Pfam" id="PF13629">
    <property type="entry name" value="T2SS-T3SS_pil_N"/>
    <property type="match status" value="1"/>
</dbReference>
<dbReference type="eggNOG" id="COG4964">
    <property type="taxonomic scope" value="Bacteria"/>
</dbReference>
<dbReference type="PANTHER" id="PTHR30332:SF17">
    <property type="entry name" value="TYPE IV PILIATION SYSTEM PROTEIN DR_0774-RELATED"/>
    <property type="match status" value="1"/>
</dbReference>
<dbReference type="RefSeq" id="WP_035577489.1">
    <property type="nucleotide sequence ID" value="NZ_ARYJ01000001.1"/>
</dbReference>
<dbReference type="PANTHER" id="PTHR30332">
    <property type="entry name" value="PROBABLE GENERAL SECRETION PATHWAY PROTEIN D"/>
    <property type="match status" value="1"/>
</dbReference>
<dbReference type="InterPro" id="IPR004846">
    <property type="entry name" value="T2SS/T3SS_dom"/>
</dbReference>
<comment type="caution">
    <text evidence="5">The sequence shown here is derived from an EMBL/GenBank/DDBJ whole genome shotgun (WGS) entry which is preliminary data.</text>
</comment>
<accession>A0A059FKY2</accession>